<sequence length="181" mass="19133">MDDDHELILVAAYADLDRARADFRELEKRIKHGMELRAAALITKDDEDQPHVVEARNRHGRVGAGIGAGLGLLVGLFLPPVGLGVVIGGAAGAVVASFAEHELRTGLRHEIGAALEAGTGVVIAAVYPNGRVPVELTLSRSTKTTAVRMDRSTINTLEDEVAKVMTEIGHPISAGTTDTSR</sequence>
<dbReference type="Proteomes" id="UP000467249">
    <property type="component" value="Chromosome"/>
</dbReference>
<proteinExistence type="predicted"/>
<feature type="coiled-coil region" evidence="1">
    <location>
        <begin position="9"/>
        <end position="36"/>
    </location>
</feature>
<dbReference type="Pfam" id="PF06897">
    <property type="entry name" value="DUF1269"/>
    <property type="match status" value="1"/>
</dbReference>
<dbReference type="AlphaFoldDB" id="A0A6N4WII7"/>
<dbReference type="EMBL" id="AP022620">
    <property type="protein sequence ID" value="BBZ79874.1"/>
    <property type="molecule type" value="Genomic_DNA"/>
</dbReference>
<gene>
    <name evidence="3" type="ORF">MANY_52110</name>
</gene>
<protein>
    <submittedName>
        <fullName evidence="3">Uncharacterized protein</fullName>
    </submittedName>
</protein>
<feature type="transmembrane region" description="Helical" evidence="2">
    <location>
        <begin position="77"/>
        <end position="99"/>
    </location>
</feature>
<keyword evidence="2" id="KW-1133">Transmembrane helix</keyword>
<reference evidence="3 4" key="1">
    <citation type="journal article" date="2019" name="Emerg. Microbes Infect.">
        <title>Comprehensive subspecies identification of 175 nontuberculous mycobacteria species based on 7547 genomic profiles.</title>
        <authorList>
            <person name="Matsumoto Y."/>
            <person name="Kinjo T."/>
            <person name="Motooka D."/>
            <person name="Nabeya D."/>
            <person name="Jung N."/>
            <person name="Uechi K."/>
            <person name="Horii T."/>
            <person name="Iida T."/>
            <person name="Fujita J."/>
            <person name="Nakamura S."/>
        </authorList>
    </citation>
    <scope>NUCLEOTIDE SEQUENCE [LARGE SCALE GENOMIC DNA]</scope>
    <source>
        <strain evidence="3 4">JCM 30275</strain>
    </source>
</reference>
<name>A0A6N4WII7_9MYCO</name>
<keyword evidence="4" id="KW-1185">Reference proteome</keyword>
<evidence type="ECO:0000313" key="3">
    <source>
        <dbReference type="EMBL" id="BBZ79874.1"/>
    </source>
</evidence>
<dbReference type="KEGG" id="many:MANY_52110"/>
<dbReference type="InterPro" id="IPR009200">
    <property type="entry name" value="DUF1269_membrane"/>
</dbReference>
<keyword evidence="2" id="KW-0812">Transmembrane</keyword>
<keyword evidence="1" id="KW-0175">Coiled coil</keyword>
<accession>A0A6N4WII7</accession>
<keyword evidence="2" id="KW-0472">Membrane</keyword>
<dbReference type="RefSeq" id="WP_163807195.1">
    <property type="nucleotide sequence ID" value="NZ_AP022620.1"/>
</dbReference>
<evidence type="ECO:0000313" key="4">
    <source>
        <dbReference type="Proteomes" id="UP000467249"/>
    </source>
</evidence>
<evidence type="ECO:0000256" key="2">
    <source>
        <dbReference type="SAM" id="Phobius"/>
    </source>
</evidence>
<organism evidence="3 4">
    <name type="scientific">Mycolicibacterium anyangense</name>
    <dbReference type="NCBI Taxonomy" id="1431246"/>
    <lineage>
        <taxon>Bacteria</taxon>
        <taxon>Bacillati</taxon>
        <taxon>Actinomycetota</taxon>
        <taxon>Actinomycetes</taxon>
        <taxon>Mycobacteriales</taxon>
        <taxon>Mycobacteriaceae</taxon>
        <taxon>Mycolicibacterium</taxon>
    </lineage>
</organism>
<evidence type="ECO:0000256" key="1">
    <source>
        <dbReference type="SAM" id="Coils"/>
    </source>
</evidence>